<dbReference type="KEGG" id="mpp:MICPUCDRAFT_55572"/>
<evidence type="ECO:0000313" key="2">
    <source>
        <dbReference type="EMBL" id="EEH59869.1"/>
    </source>
</evidence>
<sequence>MAGGVFSIVRDLILRVFYVIGDGDRPLRISFLAVSVNLFLDWFFTFFLSCGAQGMTIFFFFLLSPVLVLLHLTDPFLGIVISTVITTCLTSLILARELIKKIGVIKIDGLFISTVKVLFASVLCSGTTGYVHFILDQQFAPGLISSNTHLGNAVLLCISAICGTLLYFFALVLSGFDPLPGFRQ</sequence>
<dbReference type="OrthoDB" id="2018828at2759"/>
<dbReference type="EMBL" id="GG663736">
    <property type="protein sequence ID" value="EEH59869.1"/>
    <property type="molecule type" value="Genomic_DNA"/>
</dbReference>
<protein>
    <submittedName>
        <fullName evidence="2">Uncharacterized protein</fullName>
    </submittedName>
</protein>
<feature type="transmembrane region" description="Helical" evidence="1">
    <location>
        <begin position="55"/>
        <end position="73"/>
    </location>
</feature>
<dbReference type="PANTHER" id="PTHR43486:SF1">
    <property type="entry name" value="LIPID II FLIPPASE MURJ-RELATED"/>
    <property type="match status" value="1"/>
</dbReference>
<dbReference type="RefSeq" id="XP_003056493.1">
    <property type="nucleotide sequence ID" value="XM_003056447.1"/>
</dbReference>
<dbReference type="PANTHER" id="PTHR43486">
    <property type="entry name" value="LIPID II FLIPPASE MURJ-RELATED"/>
    <property type="match status" value="1"/>
</dbReference>
<dbReference type="AlphaFoldDB" id="C1ML45"/>
<feature type="transmembrane region" description="Helical" evidence="1">
    <location>
        <begin position="79"/>
        <end position="99"/>
    </location>
</feature>
<name>C1ML45_MICPC</name>
<dbReference type="Proteomes" id="UP000001876">
    <property type="component" value="Unassembled WGS sequence"/>
</dbReference>
<evidence type="ECO:0000313" key="3">
    <source>
        <dbReference type="Proteomes" id="UP000001876"/>
    </source>
</evidence>
<gene>
    <name evidence="2" type="ORF">MICPUCDRAFT_55572</name>
</gene>
<evidence type="ECO:0000256" key="1">
    <source>
        <dbReference type="SAM" id="Phobius"/>
    </source>
</evidence>
<keyword evidence="1" id="KW-0472">Membrane</keyword>
<proteinExistence type="predicted"/>
<keyword evidence="1" id="KW-1133">Transmembrane helix</keyword>
<feature type="transmembrane region" description="Helical" evidence="1">
    <location>
        <begin position="111"/>
        <end position="133"/>
    </location>
</feature>
<organism evidence="3">
    <name type="scientific">Micromonas pusilla (strain CCMP1545)</name>
    <name type="common">Picoplanktonic green alga</name>
    <dbReference type="NCBI Taxonomy" id="564608"/>
    <lineage>
        <taxon>Eukaryota</taxon>
        <taxon>Viridiplantae</taxon>
        <taxon>Chlorophyta</taxon>
        <taxon>Mamiellophyceae</taxon>
        <taxon>Mamiellales</taxon>
        <taxon>Mamiellaceae</taxon>
        <taxon>Micromonas</taxon>
    </lineage>
</organism>
<accession>C1ML45</accession>
<feature type="transmembrane region" description="Helical" evidence="1">
    <location>
        <begin position="29"/>
        <end position="48"/>
    </location>
</feature>
<keyword evidence="1" id="KW-0812">Transmembrane</keyword>
<keyword evidence="3" id="KW-1185">Reference proteome</keyword>
<reference evidence="2 3" key="1">
    <citation type="journal article" date="2009" name="Science">
        <title>Green evolution and dynamic adaptations revealed by genomes of the marine picoeukaryotes Micromonas.</title>
        <authorList>
            <person name="Worden A.Z."/>
            <person name="Lee J.H."/>
            <person name="Mock T."/>
            <person name="Rouze P."/>
            <person name="Simmons M.P."/>
            <person name="Aerts A.L."/>
            <person name="Allen A.E."/>
            <person name="Cuvelier M.L."/>
            <person name="Derelle E."/>
            <person name="Everett M.V."/>
            <person name="Foulon E."/>
            <person name="Grimwood J."/>
            <person name="Gundlach H."/>
            <person name="Henrissat B."/>
            <person name="Napoli C."/>
            <person name="McDonald S.M."/>
            <person name="Parker M.S."/>
            <person name="Rombauts S."/>
            <person name="Salamov A."/>
            <person name="Von Dassow P."/>
            <person name="Badger J.H."/>
            <person name="Coutinho P.M."/>
            <person name="Demir E."/>
            <person name="Dubchak I."/>
            <person name="Gentemann C."/>
            <person name="Eikrem W."/>
            <person name="Gready J.E."/>
            <person name="John U."/>
            <person name="Lanier W."/>
            <person name="Lindquist E.A."/>
            <person name="Lucas S."/>
            <person name="Mayer K.F."/>
            <person name="Moreau H."/>
            <person name="Not F."/>
            <person name="Otillar R."/>
            <person name="Panaud O."/>
            <person name="Pangilinan J."/>
            <person name="Paulsen I."/>
            <person name="Piegu B."/>
            <person name="Poliakov A."/>
            <person name="Robbens S."/>
            <person name="Schmutz J."/>
            <person name="Toulza E."/>
            <person name="Wyss T."/>
            <person name="Zelensky A."/>
            <person name="Zhou K."/>
            <person name="Armbrust E.V."/>
            <person name="Bhattacharya D."/>
            <person name="Goodenough U.W."/>
            <person name="Van de Peer Y."/>
            <person name="Grigoriev I.V."/>
        </authorList>
    </citation>
    <scope>NUCLEOTIDE SEQUENCE [LARGE SCALE GENOMIC DNA]</scope>
    <source>
        <strain evidence="2 3">CCMP1545</strain>
    </source>
</reference>
<dbReference type="GeneID" id="9681558"/>
<feature type="transmembrane region" description="Helical" evidence="1">
    <location>
        <begin position="153"/>
        <end position="176"/>
    </location>
</feature>